<organism evidence="1 2">
    <name type="scientific">Mycena alexandri</name>
    <dbReference type="NCBI Taxonomy" id="1745969"/>
    <lineage>
        <taxon>Eukaryota</taxon>
        <taxon>Fungi</taxon>
        <taxon>Dikarya</taxon>
        <taxon>Basidiomycota</taxon>
        <taxon>Agaricomycotina</taxon>
        <taxon>Agaricomycetes</taxon>
        <taxon>Agaricomycetidae</taxon>
        <taxon>Agaricales</taxon>
        <taxon>Marasmiineae</taxon>
        <taxon>Mycenaceae</taxon>
        <taxon>Mycena</taxon>
    </lineage>
</organism>
<protein>
    <submittedName>
        <fullName evidence="1">Uncharacterized protein</fullName>
    </submittedName>
</protein>
<reference evidence="1" key="1">
    <citation type="submission" date="2023-03" db="EMBL/GenBank/DDBJ databases">
        <title>Massive genome expansion in bonnet fungi (Mycena s.s.) driven by repeated elements and novel gene families across ecological guilds.</title>
        <authorList>
            <consortium name="Lawrence Berkeley National Laboratory"/>
            <person name="Harder C.B."/>
            <person name="Miyauchi S."/>
            <person name="Viragh M."/>
            <person name="Kuo A."/>
            <person name="Thoen E."/>
            <person name="Andreopoulos B."/>
            <person name="Lu D."/>
            <person name="Skrede I."/>
            <person name="Drula E."/>
            <person name="Henrissat B."/>
            <person name="Morin E."/>
            <person name="Kohler A."/>
            <person name="Barry K."/>
            <person name="LaButti K."/>
            <person name="Morin E."/>
            <person name="Salamov A."/>
            <person name="Lipzen A."/>
            <person name="Mereny Z."/>
            <person name="Hegedus B."/>
            <person name="Baldrian P."/>
            <person name="Stursova M."/>
            <person name="Weitz H."/>
            <person name="Taylor A."/>
            <person name="Grigoriev I.V."/>
            <person name="Nagy L.G."/>
            <person name="Martin F."/>
            <person name="Kauserud H."/>
        </authorList>
    </citation>
    <scope>NUCLEOTIDE SEQUENCE</scope>
    <source>
        <strain evidence="1">CBHHK200</strain>
    </source>
</reference>
<evidence type="ECO:0000313" key="1">
    <source>
        <dbReference type="EMBL" id="KAJ7032640.1"/>
    </source>
</evidence>
<keyword evidence="2" id="KW-1185">Reference proteome</keyword>
<name>A0AAD6SS40_9AGAR</name>
<comment type="caution">
    <text evidence="1">The sequence shown here is derived from an EMBL/GenBank/DDBJ whole genome shotgun (WGS) entry which is preliminary data.</text>
</comment>
<dbReference type="Proteomes" id="UP001218188">
    <property type="component" value="Unassembled WGS sequence"/>
</dbReference>
<gene>
    <name evidence="1" type="ORF">C8F04DRAFT_1184827</name>
</gene>
<proteinExistence type="predicted"/>
<evidence type="ECO:0000313" key="2">
    <source>
        <dbReference type="Proteomes" id="UP001218188"/>
    </source>
</evidence>
<accession>A0AAD6SS40</accession>
<dbReference type="AlphaFoldDB" id="A0AAD6SS40"/>
<sequence>MLRSIRASVVPYKNLGRAIRRLASSTAPMAGVSELEFVPNFCLNLCLNLTPILSPALVFSSEPGLNRNSARVGKLLEPARAALYFQNRLDPSACSSTPSARANSPLEQTPARARYLLKTNPARELESNPALEPSSCWDHCRTGRSDIKRIYQCSLPTLHQMNKVAPDPLVLSERNDTEGTRARHRKTDLKPPVITREMSTIPGVRLVV</sequence>
<dbReference type="EMBL" id="JARJCM010000071">
    <property type="protein sequence ID" value="KAJ7032640.1"/>
    <property type="molecule type" value="Genomic_DNA"/>
</dbReference>